<feature type="transmembrane region" description="Helical" evidence="11">
    <location>
        <begin position="118"/>
        <end position="139"/>
    </location>
</feature>
<evidence type="ECO:0000256" key="7">
    <source>
        <dbReference type="ARBA" id="ARBA00023136"/>
    </source>
</evidence>
<keyword evidence="6 11" id="KW-1133">Transmembrane helix</keyword>
<dbReference type="PANTHER" id="PTHR31686:SF1">
    <property type="entry name" value="SULFITE EFFLUX PUMP SSU1"/>
    <property type="match status" value="1"/>
</dbReference>
<organism evidence="12 13">
    <name type="scientific">Aspergillus nomiae NRRL (strain ATCC 15546 / NRRL 13137 / CBS 260.88 / M93)</name>
    <dbReference type="NCBI Taxonomy" id="1509407"/>
    <lineage>
        <taxon>Eukaryota</taxon>
        <taxon>Fungi</taxon>
        <taxon>Dikarya</taxon>
        <taxon>Ascomycota</taxon>
        <taxon>Pezizomycotina</taxon>
        <taxon>Eurotiomycetes</taxon>
        <taxon>Eurotiomycetidae</taxon>
        <taxon>Eurotiales</taxon>
        <taxon>Aspergillaceae</taxon>
        <taxon>Aspergillus</taxon>
        <taxon>Aspergillus subgen. Circumdati</taxon>
    </lineage>
</organism>
<dbReference type="Gene3D" id="1.50.10.150">
    <property type="entry name" value="Voltage-dependent anion channel"/>
    <property type="match status" value="1"/>
</dbReference>
<accession>A0A0L1INW7</accession>
<feature type="transmembrane region" description="Helical" evidence="11">
    <location>
        <begin position="73"/>
        <end position="98"/>
    </location>
</feature>
<feature type="transmembrane region" description="Helical" evidence="11">
    <location>
        <begin position="49"/>
        <end position="67"/>
    </location>
</feature>
<dbReference type="RefSeq" id="XP_015401953.1">
    <property type="nucleotide sequence ID" value="XM_015555940.1"/>
</dbReference>
<protein>
    <recommendedName>
        <fullName evidence="9">Sulfite efflux pump SSU1</fullName>
    </recommendedName>
</protein>
<dbReference type="GO" id="GO:0000319">
    <property type="term" value="F:sulfite transmembrane transporter activity"/>
    <property type="evidence" value="ECO:0007669"/>
    <property type="project" value="TreeGrafter"/>
</dbReference>
<feature type="transmembrane region" description="Helical" evidence="11">
    <location>
        <begin position="215"/>
        <end position="241"/>
    </location>
</feature>
<name>A0A0L1INW7_ASPN3</name>
<gene>
    <name evidence="12" type="ORF">ANOM_010684</name>
</gene>
<evidence type="ECO:0000313" key="12">
    <source>
        <dbReference type="EMBL" id="KNG81030.1"/>
    </source>
</evidence>
<evidence type="ECO:0000256" key="2">
    <source>
        <dbReference type="ARBA" id="ARBA00008566"/>
    </source>
</evidence>
<keyword evidence="4" id="KW-1003">Cell membrane</keyword>
<dbReference type="Proteomes" id="UP000037505">
    <property type="component" value="Unassembled WGS sequence"/>
</dbReference>
<evidence type="ECO:0000313" key="13">
    <source>
        <dbReference type="Proteomes" id="UP000037505"/>
    </source>
</evidence>
<dbReference type="GO" id="GO:0005886">
    <property type="term" value="C:plasma membrane"/>
    <property type="evidence" value="ECO:0007669"/>
    <property type="project" value="UniProtKB-SubCell"/>
</dbReference>
<feature type="transmembrane region" description="Helical" evidence="11">
    <location>
        <begin position="296"/>
        <end position="324"/>
    </location>
</feature>
<feature type="transmembrane region" description="Helical" evidence="11">
    <location>
        <begin position="253"/>
        <end position="276"/>
    </location>
</feature>
<dbReference type="GeneID" id="26812488"/>
<dbReference type="InterPro" id="IPR051629">
    <property type="entry name" value="Sulfite_efflux_TDT"/>
</dbReference>
<evidence type="ECO:0000256" key="6">
    <source>
        <dbReference type="ARBA" id="ARBA00022989"/>
    </source>
</evidence>
<evidence type="ECO:0000256" key="8">
    <source>
        <dbReference type="ARBA" id="ARBA00056100"/>
    </source>
</evidence>
<keyword evidence="5 11" id="KW-0812">Transmembrane</keyword>
<keyword evidence="13" id="KW-1185">Reference proteome</keyword>
<dbReference type="EMBL" id="JNOM01000505">
    <property type="protein sequence ID" value="KNG81030.1"/>
    <property type="molecule type" value="Genomic_DNA"/>
</dbReference>
<evidence type="ECO:0000256" key="10">
    <source>
        <dbReference type="SAM" id="MobiDB-lite"/>
    </source>
</evidence>
<dbReference type="OrthoDB" id="1099at2759"/>
<keyword evidence="7 11" id="KW-0472">Membrane</keyword>
<evidence type="ECO:0000256" key="5">
    <source>
        <dbReference type="ARBA" id="ARBA00022692"/>
    </source>
</evidence>
<proteinExistence type="inferred from homology"/>
<evidence type="ECO:0000256" key="11">
    <source>
        <dbReference type="SAM" id="Phobius"/>
    </source>
</evidence>
<dbReference type="PANTHER" id="PTHR31686">
    <property type="match status" value="1"/>
</dbReference>
<comment type="function">
    <text evidence="8">Sulphite efflux pump required for the secretion of sulphite as a reducing agent. In the presence of sulphite, cystine in keratin is directly cleaved to cysteine and S-sulphocysteine, and thereby, reduced proteins become accessible to hydrolysis by a variety of secreted endo- and exoproteases. Excretion of sulphite mediated by an efflux pump also represents a detoxification pathway for dermatophytes during infection of the epidermal stratum corneum, hair and nails, which are rich in cysteine.</text>
</comment>
<evidence type="ECO:0000256" key="9">
    <source>
        <dbReference type="ARBA" id="ARBA00072906"/>
    </source>
</evidence>
<comment type="caution">
    <text evidence="12">The sequence shown here is derived from an EMBL/GenBank/DDBJ whole genome shotgun (WGS) entry which is preliminary data.</text>
</comment>
<keyword evidence="3" id="KW-0813">Transport</keyword>
<sequence>MFHQVASVVHETQQGTDQKEMPPAEIPEPMERSKHDVGWRKVVRNFTPSWFSVNMGTGIVSILLNTLPYNGQWLYYISIIVFILNVAYFMVFLAITLLRYILYPEIFEVMVTHPVQSLFLGTFPMGLATIINMFCFVCVPPWGDGAAYFICGVWIFDAVVSVLVAIGIPFLLTARNNGLDLSSMTAAWLLPIVSCVVAAASGSIVADILPDAQLALGIILASYILWGIGVPLAMMVICIYLQRLMFHKLPPKGMLVSVFLPLGPLGQGSFGIQRLGRSAQTIFPKTGTLSASTGEIFYSVGFLIGILLWAFGVVWLSFAVATLVKTRKFPFNMGWWALTFPLGVFTTSTCSIGQELPSRFFFCSGDGVVRRSGDSVASG</sequence>
<dbReference type="AlphaFoldDB" id="A0A0L1INW7"/>
<comment type="subcellular location">
    <subcellularLocation>
        <location evidence="1">Cell membrane</location>
        <topology evidence="1">Multi-pass membrane protein</topology>
    </subcellularLocation>
</comment>
<dbReference type="CDD" id="cd09318">
    <property type="entry name" value="TDT_SSU1"/>
    <property type="match status" value="1"/>
</dbReference>
<evidence type="ECO:0000256" key="1">
    <source>
        <dbReference type="ARBA" id="ARBA00004651"/>
    </source>
</evidence>
<feature type="region of interest" description="Disordered" evidence="10">
    <location>
        <begin position="1"/>
        <end position="33"/>
    </location>
</feature>
<dbReference type="InterPro" id="IPR004695">
    <property type="entry name" value="SLAC1/Mae1/Ssu1/TehA"/>
</dbReference>
<feature type="transmembrane region" description="Helical" evidence="11">
    <location>
        <begin position="145"/>
        <end position="174"/>
    </location>
</feature>
<feature type="transmembrane region" description="Helical" evidence="11">
    <location>
        <begin position="186"/>
        <end position="209"/>
    </location>
</feature>
<reference evidence="12 13" key="1">
    <citation type="submission" date="2014-06" db="EMBL/GenBank/DDBJ databases">
        <title>The Genome of the Aflatoxigenic Filamentous Fungus Aspergillus nomius.</title>
        <authorList>
            <person name="Moore M.G."/>
            <person name="Shannon B.M."/>
            <person name="Brian M.M."/>
        </authorList>
    </citation>
    <scope>NUCLEOTIDE SEQUENCE [LARGE SCALE GENOMIC DNA]</scope>
    <source>
        <strain evidence="12 13">NRRL 13137</strain>
    </source>
</reference>
<dbReference type="Pfam" id="PF03595">
    <property type="entry name" value="SLAC1"/>
    <property type="match status" value="1"/>
</dbReference>
<dbReference type="InterPro" id="IPR038665">
    <property type="entry name" value="Voltage-dep_anion_channel_sf"/>
</dbReference>
<comment type="similarity">
    <text evidence="2">Belongs to the tellurite-resistance/dicarboxylate transporter (TDT) family.</text>
</comment>
<evidence type="ECO:0000256" key="3">
    <source>
        <dbReference type="ARBA" id="ARBA00022448"/>
    </source>
</evidence>
<evidence type="ECO:0000256" key="4">
    <source>
        <dbReference type="ARBA" id="ARBA00022475"/>
    </source>
</evidence>
<dbReference type="FunFam" id="1.50.10.150:FF:000004">
    <property type="entry name" value="Malic acid transporter"/>
    <property type="match status" value="1"/>
</dbReference>